<reference evidence="8 9" key="1">
    <citation type="journal article" date="2015" name="Fungal Genet. Biol.">
        <title>Evolution of novel wood decay mechanisms in Agaricales revealed by the genome sequences of Fistulina hepatica and Cylindrobasidium torrendii.</title>
        <authorList>
            <person name="Floudas D."/>
            <person name="Held B.W."/>
            <person name="Riley R."/>
            <person name="Nagy L.G."/>
            <person name="Koehler G."/>
            <person name="Ransdell A.S."/>
            <person name="Younus H."/>
            <person name="Chow J."/>
            <person name="Chiniquy J."/>
            <person name="Lipzen A."/>
            <person name="Tritt A."/>
            <person name="Sun H."/>
            <person name="Haridas S."/>
            <person name="LaButti K."/>
            <person name="Ohm R.A."/>
            <person name="Kues U."/>
            <person name="Blanchette R.A."/>
            <person name="Grigoriev I.V."/>
            <person name="Minto R.E."/>
            <person name="Hibbett D.S."/>
        </authorList>
    </citation>
    <scope>NUCLEOTIDE SEQUENCE [LARGE SCALE GENOMIC DNA]</scope>
    <source>
        <strain evidence="8 9">ATCC 64428</strain>
    </source>
</reference>
<dbReference type="PANTHER" id="PTHR47338">
    <property type="entry name" value="ZN(II)2CYS6 TRANSCRIPTION FACTOR (EUROFUNG)-RELATED"/>
    <property type="match status" value="1"/>
</dbReference>
<name>A0A0D7AMN6_9AGAR</name>
<evidence type="ECO:0000256" key="6">
    <source>
        <dbReference type="SAM" id="MobiDB-lite"/>
    </source>
</evidence>
<dbReference type="OrthoDB" id="2399539at2759"/>
<evidence type="ECO:0000313" key="8">
    <source>
        <dbReference type="EMBL" id="KIY53130.1"/>
    </source>
</evidence>
<feature type="compositionally biased region" description="Low complexity" evidence="6">
    <location>
        <begin position="266"/>
        <end position="287"/>
    </location>
</feature>
<dbReference type="EMBL" id="KN881628">
    <property type="protein sequence ID" value="KIY53130.1"/>
    <property type="molecule type" value="Genomic_DNA"/>
</dbReference>
<dbReference type="AlphaFoldDB" id="A0A0D7AMN6"/>
<dbReference type="PROSITE" id="PS00463">
    <property type="entry name" value="ZN2_CY6_FUNGAL_1"/>
    <property type="match status" value="1"/>
</dbReference>
<dbReference type="SMART" id="SM00066">
    <property type="entry name" value="GAL4"/>
    <property type="match status" value="1"/>
</dbReference>
<feature type="compositionally biased region" description="Polar residues" evidence="6">
    <location>
        <begin position="253"/>
        <end position="264"/>
    </location>
</feature>
<feature type="region of interest" description="Disordered" evidence="6">
    <location>
        <begin position="202"/>
        <end position="290"/>
    </location>
</feature>
<dbReference type="Proteomes" id="UP000054144">
    <property type="component" value="Unassembled WGS sequence"/>
</dbReference>
<keyword evidence="4" id="KW-0804">Transcription</keyword>
<evidence type="ECO:0000256" key="3">
    <source>
        <dbReference type="ARBA" id="ARBA00023015"/>
    </source>
</evidence>
<dbReference type="PROSITE" id="PS50048">
    <property type="entry name" value="ZN2_CY6_FUNGAL_2"/>
    <property type="match status" value="1"/>
</dbReference>
<dbReference type="GO" id="GO:0000981">
    <property type="term" value="F:DNA-binding transcription factor activity, RNA polymerase II-specific"/>
    <property type="evidence" value="ECO:0007669"/>
    <property type="project" value="InterPro"/>
</dbReference>
<keyword evidence="9" id="KW-1185">Reference proteome</keyword>
<sequence length="467" mass="51044">MSFADAHDAAHMHQWRAASHHHALATEPFVAHGGHIFDDFSPNPSFSSVNHMPGLHRQNLITHGDFDPPFYMQGPRSHVAHHSRHQLYSPPSFEEMPPASFHQPQGWNSMSHGSHVSSAYNSFPDFPAAASFPGPRLEPPSRLGFAGSLDPSTGIFYRTPEHPRLRTAQACEKCRIRKAKCSGDHPSCKRCLTRGLTCEYAKEGRSRGAHKSKPKTSITISTSGGQLIDPAQPLSASTGSPPAEEVSPVLSPVHQNAEQLTRPHNSSRQRSLSLSDSRGSTLPSLLPSDPPSCSYTMEGFYAGDVSSIRTSSTGSPSHTLTPELDVAPLRVGTTGHASSGLVQPEPLHVPTLSMHTLRHFPLENTDALPVQKILPFTTTQSTRSVEGSSSHETVGHFDGHACHDRLVYPLSPVIASETQMRRAEWSHVLDGQRPTENWNRFPSTAAHVLQSNASDSESYPYMEYHMA</sequence>
<dbReference type="InterPro" id="IPR001138">
    <property type="entry name" value="Zn2Cys6_DnaBD"/>
</dbReference>
<dbReference type="InterPro" id="IPR036864">
    <property type="entry name" value="Zn2-C6_fun-type_DNA-bd_sf"/>
</dbReference>
<dbReference type="SUPFAM" id="SSF57701">
    <property type="entry name" value="Zn2/Cys6 DNA-binding domain"/>
    <property type="match status" value="1"/>
</dbReference>
<organism evidence="8 9">
    <name type="scientific">Fistulina hepatica ATCC 64428</name>
    <dbReference type="NCBI Taxonomy" id="1128425"/>
    <lineage>
        <taxon>Eukaryota</taxon>
        <taxon>Fungi</taxon>
        <taxon>Dikarya</taxon>
        <taxon>Basidiomycota</taxon>
        <taxon>Agaricomycotina</taxon>
        <taxon>Agaricomycetes</taxon>
        <taxon>Agaricomycetidae</taxon>
        <taxon>Agaricales</taxon>
        <taxon>Fistulinaceae</taxon>
        <taxon>Fistulina</taxon>
    </lineage>
</organism>
<protein>
    <recommendedName>
        <fullName evidence="7">Zn(2)-C6 fungal-type domain-containing protein</fullName>
    </recommendedName>
</protein>
<evidence type="ECO:0000259" key="7">
    <source>
        <dbReference type="PROSITE" id="PS50048"/>
    </source>
</evidence>
<dbReference type="GO" id="GO:0005634">
    <property type="term" value="C:nucleus"/>
    <property type="evidence" value="ECO:0007669"/>
    <property type="project" value="UniProtKB-SubCell"/>
</dbReference>
<evidence type="ECO:0000256" key="5">
    <source>
        <dbReference type="ARBA" id="ARBA00023242"/>
    </source>
</evidence>
<dbReference type="Gene3D" id="4.10.240.10">
    <property type="entry name" value="Zn(2)-C6 fungal-type DNA-binding domain"/>
    <property type="match status" value="1"/>
</dbReference>
<dbReference type="GO" id="GO:0008270">
    <property type="term" value="F:zinc ion binding"/>
    <property type="evidence" value="ECO:0007669"/>
    <property type="project" value="InterPro"/>
</dbReference>
<dbReference type="CDD" id="cd00067">
    <property type="entry name" value="GAL4"/>
    <property type="match status" value="1"/>
</dbReference>
<dbReference type="Pfam" id="PF00172">
    <property type="entry name" value="Zn_clus"/>
    <property type="match status" value="1"/>
</dbReference>
<gene>
    <name evidence="8" type="ORF">FISHEDRAFT_69268</name>
</gene>
<keyword evidence="3" id="KW-0805">Transcription regulation</keyword>
<dbReference type="InterPro" id="IPR050815">
    <property type="entry name" value="TF_fung"/>
</dbReference>
<proteinExistence type="predicted"/>
<evidence type="ECO:0000256" key="1">
    <source>
        <dbReference type="ARBA" id="ARBA00004123"/>
    </source>
</evidence>
<dbReference type="PANTHER" id="PTHR47338:SF5">
    <property type="entry name" value="ZN(II)2CYS6 TRANSCRIPTION FACTOR (EUROFUNG)"/>
    <property type="match status" value="1"/>
</dbReference>
<feature type="domain" description="Zn(2)-C6 fungal-type" evidence="7">
    <location>
        <begin position="170"/>
        <end position="200"/>
    </location>
</feature>
<accession>A0A0D7AMN6</accession>
<evidence type="ECO:0000256" key="4">
    <source>
        <dbReference type="ARBA" id="ARBA00023163"/>
    </source>
</evidence>
<keyword evidence="2" id="KW-0479">Metal-binding</keyword>
<evidence type="ECO:0000256" key="2">
    <source>
        <dbReference type="ARBA" id="ARBA00022723"/>
    </source>
</evidence>
<comment type="subcellular location">
    <subcellularLocation>
        <location evidence="1">Nucleus</location>
    </subcellularLocation>
</comment>
<evidence type="ECO:0000313" key="9">
    <source>
        <dbReference type="Proteomes" id="UP000054144"/>
    </source>
</evidence>
<keyword evidence="5" id="KW-0539">Nucleus</keyword>